<proteinExistence type="predicted"/>
<protein>
    <submittedName>
        <fullName evidence="2">Uncharacterized protein</fullName>
    </submittedName>
</protein>
<evidence type="ECO:0000256" key="1">
    <source>
        <dbReference type="SAM" id="Coils"/>
    </source>
</evidence>
<organism evidence="2 3">
    <name type="scientific">Microbacterium esteraromaticum</name>
    <dbReference type="NCBI Taxonomy" id="57043"/>
    <lineage>
        <taxon>Bacteria</taxon>
        <taxon>Bacillati</taxon>
        <taxon>Actinomycetota</taxon>
        <taxon>Actinomycetes</taxon>
        <taxon>Micrococcales</taxon>
        <taxon>Microbacteriaceae</taxon>
        <taxon>Microbacterium</taxon>
    </lineage>
</organism>
<name>A0A7D7WET9_9MICO</name>
<dbReference type="AlphaFoldDB" id="A0A7D7WET9"/>
<dbReference type="EMBL" id="CP043732">
    <property type="protein sequence ID" value="QMU97717.1"/>
    <property type="molecule type" value="Genomic_DNA"/>
</dbReference>
<feature type="coiled-coil region" evidence="1">
    <location>
        <begin position="17"/>
        <end position="51"/>
    </location>
</feature>
<evidence type="ECO:0000313" key="2">
    <source>
        <dbReference type="EMBL" id="QMU97717.1"/>
    </source>
</evidence>
<keyword evidence="1" id="KW-0175">Coiled coil</keyword>
<dbReference type="SUPFAM" id="SSF53756">
    <property type="entry name" value="UDP-Glycosyltransferase/glycogen phosphorylase"/>
    <property type="match status" value="1"/>
</dbReference>
<reference evidence="2 3" key="1">
    <citation type="journal article" date="2020" name="Front. Microbiol.">
        <title>Design of Bacterial Strain-Specific qPCR Assays Using NGS Data and Publicly Available Resources and Its Application to Track Biocontrol Strains.</title>
        <authorList>
            <person name="Hernandez I."/>
            <person name="Sant C."/>
            <person name="Martinez R."/>
            <person name="Fernandez C."/>
        </authorList>
    </citation>
    <scope>NUCLEOTIDE SEQUENCE [LARGE SCALE GENOMIC DNA]</scope>
    <source>
        <strain evidence="2 3">B24</strain>
    </source>
</reference>
<evidence type="ECO:0000313" key="3">
    <source>
        <dbReference type="Proteomes" id="UP000515708"/>
    </source>
</evidence>
<gene>
    <name evidence="2" type="ORF">FVO59_11220</name>
</gene>
<accession>A0A7D7WET9</accession>
<dbReference type="Proteomes" id="UP000515708">
    <property type="component" value="Chromosome"/>
</dbReference>
<sequence>MPRISMPSAIRRVVSWMRRVDGTVQRIESENAELRSELAALSHEVNGLTNGLTALTDLTRATSREVDETRRVAMNTARRLTSTRGRIRMVFLVHNAAAWGSIAELVRLTHAHPDFEPVVVSIPHHYSGVGPAKGEGRTHRFLKSEGVTHIRLHKSHLSDAAQLLRALDPDIVVRQSQWDADIDEAFSAESLAWTRVILIPYETMNTTENVPIGDPPINSAVDTAMHRTAWLVFLANEEALAIARRDALTAGLQFRAVGHPKLDYVRETEPDWPLSRPDGTHRRRVLWSAHHSILTGWNDFGMFAQTHSDMLAWARDAPETEFVFMHHPLLPDTIAREGSPVSPAEYREWLNEWTELDNAAVWDGDYAEALAAADFLVTDGPSMMIEGQMLSVPTVFLERADHIPFNDIGREIARGVHRVESVQEARQTVLSIEESGADPLAARQEKNVARFFGEPGAAARILEVIRAEVDAERIVLSSVR</sequence>
<dbReference type="RefSeq" id="WP_182252718.1">
    <property type="nucleotide sequence ID" value="NZ_CP043732.1"/>
</dbReference>